<gene>
    <name evidence="8" type="ORF">ACFPWU_00465</name>
</gene>
<keyword evidence="4 7" id="KW-1133">Transmembrane helix</keyword>
<evidence type="ECO:0000256" key="3">
    <source>
        <dbReference type="ARBA" id="ARBA00022692"/>
    </source>
</evidence>
<evidence type="ECO:0000256" key="6">
    <source>
        <dbReference type="SAM" id="MobiDB-lite"/>
    </source>
</evidence>
<feature type="transmembrane region" description="Helical" evidence="7">
    <location>
        <begin position="227"/>
        <end position="243"/>
    </location>
</feature>
<comment type="caution">
    <text evidence="8">The sequence shown here is derived from an EMBL/GenBank/DDBJ whole genome shotgun (WGS) entry which is preliminary data.</text>
</comment>
<feature type="transmembrane region" description="Helical" evidence="7">
    <location>
        <begin position="255"/>
        <end position="273"/>
    </location>
</feature>
<comment type="similarity">
    <text evidence="2">Belongs to the TspO/BZRP family.</text>
</comment>
<accession>A0ABW1QRN6</accession>
<proteinExistence type="inferred from homology"/>
<dbReference type="Pfam" id="PF03073">
    <property type="entry name" value="TspO_MBR"/>
    <property type="match status" value="1"/>
</dbReference>
<dbReference type="RefSeq" id="WP_128220192.1">
    <property type="nucleotide sequence ID" value="NZ_CP034929.1"/>
</dbReference>
<reference evidence="9" key="1">
    <citation type="journal article" date="2019" name="Int. J. Syst. Evol. Microbiol.">
        <title>The Global Catalogue of Microorganisms (GCM) 10K type strain sequencing project: providing services to taxonomists for standard genome sequencing and annotation.</title>
        <authorList>
            <consortium name="The Broad Institute Genomics Platform"/>
            <consortium name="The Broad Institute Genome Sequencing Center for Infectious Disease"/>
            <person name="Wu L."/>
            <person name="Ma J."/>
        </authorList>
    </citation>
    <scope>NUCLEOTIDE SEQUENCE [LARGE SCALE GENOMIC DNA]</scope>
    <source>
        <strain evidence="9">DFY28</strain>
    </source>
</reference>
<evidence type="ECO:0000256" key="7">
    <source>
        <dbReference type="SAM" id="Phobius"/>
    </source>
</evidence>
<organism evidence="8 9">
    <name type="scientific">Nocardioides yefusunii</name>
    <dbReference type="NCBI Taxonomy" id="2500546"/>
    <lineage>
        <taxon>Bacteria</taxon>
        <taxon>Bacillati</taxon>
        <taxon>Actinomycetota</taxon>
        <taxon>Actinomycetes</taxon>
        <taxon>Propionibacteriales</taxon>
        <taxon>Nocardioidaceae</taxon>
        <taxon>Nocardioides</taxon>
    </lineage>
</organism>
<name>A0ABW1QRN6_9ACTN</name>
<dbReference type="Gene3D" id="1.20.1260.100">
    <property type="entry name" value="TspO/MBR protein"/>
    <property type="match status" value="1"/>
</dbReference>
<feature type="region of interest" description="Disordered" evidence="6">
    <location>
        <begin position="1"/>
        <end position="21"/>
    </location>
</feature>
<feature type="transmembrane region" description="Helical" evidence="7">
    <location>
        <begin position="109"/>
        <end position="125"/>
    </location>
</feature>
<feature type="transmembrane region" description="Helical" evidence="7">
    <location>
        <begin position="27"/>
        <end position="47"/>
    </location>
</feature>
<dbReference type="Proteomes" id="UP001596098">
    <property type="component" value="Unassembled WGS sequence"/>
</dbReference>
<feature type="transmembrane region" description="Helical" evidence="7">
    <location>
        <begin position="131"/>
        <end position="150"/>
    </location>
</feature>
<sequence length="285" mass="29698">MADTRSGPRDDVDDRSEARPRARRNDLPRLVTVSVSAVLCVVGSMWGSGVFGGPSVPEAADGALRADSTLIAPGGPAFSIWGLIYFGLVAYAVWQWLPGQRRAARHRRVGWLVAASMILNAVWLLTVREDLLWFSVGVIVVLAIVLATALRSLRLARVTGLADQVITDGTLGVYLGWVTVATCANVAATLVDGGADAVGDASEWITVAVLAVAVLLAAVLALSTGGNLGIGLAVCWGLAWVGAERLDGEPASDLVGWAAVAAALLALVVTVVVRTRTSGDRLRVV</sequence>
<feature type="transmembrane region" description="Helical" evidence="7">
    <location>
        <begin position="171"/>
        <end position="191"/>
    </location>
</feature>
<dbReference type="EMBL" id="JBHSQI010000001">
    <property type="protein sequence ID" value="MFC6152141.1"/>
    <property type="molecule type" value="Genomic_DNA"/>
</dbReference>
<keyword evidence="9" id="KW-1185">Reference proteome</keyword>
<comment type="subcellular location">
    <subcellularLocation>
        <location evidence="1">Membrane</location>
        <topology evidence="1">Multi-pass membrane protein</topology>
    </subcellularLocation>
</comment>
<dbReference type="InterPro" id="IPR004307">
    <property type="entry name" value="TspO_MBR"/>
</dbReference>
<feature type="transmembrane region" description="Helical" evidence="7">
    <location>
        <begin position="78"/>
        <end position="97"/>
    </location>
</feature>
<evidence type="ECO:0000313" key="8">
    <source>
        <dbReference type="EMBL" id="MFC6152141.1"/>
    </source>
</evidence>
<dbReference type="InterPro" id="IPR038330">
    <property type="entry name" value="TspO/MBR-related_sf"/>
</dbReference>
<dbReference type="PANTHER" id="PTHR33802">
    <property type="entry name" value="SI:CH211-161H7.5-RELATED"/>
    <property type="match status" value="1"/>
</dbReference>
<protein>
    <submittedName>
        <fullName evidence="8">TspO/MBR family protein</fullName>
    </submittedName>
</protein>
<evidence type="ECO:0000313" key="9">
    <source>
        <dbReference type="Proteomes" id="UP001596098"/>
    </source>
</evidence>
<dbReference type="PANTHER" id="PTHR33802:SF1">
    <property type="entry name" value="XK-RELATED PROTEIN"/>
    <property type="match status" value="1"/>
</dbReference>
<keyword evidence="5 7" id="KW-0472">Membrane</keyword>
<evidence type="ECO:0000256" key="2">
    <source>
        <dbReference type="ARBA" id="ARBA00007524"/>
    </source>
</evidence>
<keyword evidence="3 7" id="KW-0812">Transmembrane</keyword>
<evidence type="ECO:0000256" key="4">
    <source>
        <dbReference type="ARBA" id="ARBA00022989"/>
    </source>
</evidence>
<feature type="transmembrane region" description="Helical" evidence="7">
    <location>
        <begin position="203"/>
        <end position="222"/>
    </location>
</feature>
<evidence type="ECO:0000256" key="1">
    <source>
        <dbReference type="ARBA" id="ARBA00004141"/>
    </source>
</evidence>
<evidence type="ECO:0000256" key="5">
    <source>
        <dbReference type="ARBA" id="ARBA00023136"/>
    </source>
</evidence>